<feature type="non-terminal residue" evidence="2">
    <location>
        <position position="191"/>
    </location>
</feature>
<evidence type="ECO:0000313" key="2">
    <source>
        <dbReference type="EMBL" id="CAL1535674.1"/>
    </source>
</evidence>
<accession>A0AAV2HT01</accession>
<name>A0AAV2HT01_LYMST</name>
<protein>
    <submittedName>
        <fullName evidence="2">Uncharacterized protein</fullName>
    </submittedName>
</protein>
<proteinExistence type="predicted"/>
<reference evidence="2 3" key="1">
    <citation type="submission" date="2024-04" db="EMBL/GenBank/DDBJ databases">
        <authorList>
            <consortium name="Genoscope - CEA"/>
            <person name="William W."/>
        </authorList>
    </citation>
    <scope>NUCLEOTIDE SEQUENCE [LARGE SCALE GENOMIC DNA]</scope>
</reference>
<sequence>MGPIGSVEMVHSIRPSNIELSLNQLLLLLNLEKYFENLKEFSIKQVIQMSTEDFAKAGLPADAQDRLRKKLDKLKQTLDSNGITESLSRTSFPESPMYQINCLPSGSPMYMTQPYCSIFHPTPAYTPQPIGLLQSPPGHYQPGETSPANTEAMSPPPSPLQVSGLTADQMQVHPIGHVPLAAGPTSLMSSP</sequence>
<gene>
    <name evidence="2" type="ORF">GSLYS_00009634001</name>
</gene>
<keyword evidence="3" id="KW-1185">Reference proteome</keyword>
<dbReference type="EMBL" id="CAXITT010000208">
    <property type="protein sequence ID" value="CAL1535674.1"/>
    <property type="molecule type" value="Genomic_DNA"/>
</dbReference>
<dbReference type="AlphaFoldDB" id="A0AAV2HT01"/>
<feature type="region of interest" description="Disordered" evidence="1">
    <location>
        <begin position="135"/>
        <end position="162"/>
    </location>
</feature>
<dbReference type="Proteomes" id="UP001497497">
    <property type="component" value="Unassembled WGS sequence"/>
</dbReference>
<dbReference type="InterPro" id="IPR013761">
    <property type="entry name" value="SAM/pointed_sf"/>
</dbReference>
<evidence type="ECO:0000256" key="1">
    <source>
        <dbReference type="SAM" id="MobiDB-lite"/>
    </source>
</evidence>
<feature type="compositionally biased region" description="Polar residues" evidence="1">
    <location>
        <begin position="143"/>
        <end position="152"/>
    </location>
</feature>
<dbReference type="SUPFAM" id="SSF47769">
    <property type="entry name" value="SAM/Pointed domain"/>
    <property type="match status" value="1"/>
</dbReference>
<evidence type="ECO:0000313" key="3">
    <source>
        <dbReference type="Proteomes" id="UP001497497"/>
    </source>
</evidence>
<comment type="caution">
    <text evidence="2">The sequence shown here is derived from an EMBL/GenBank/DDBJ whole genome shotgun (WGS) entry which is preliminary data.</text>
</comment>
<organism evidence="2 3">
    <name type="scientific">Lymnaea stagnalis</name>
    <name type="common">Great pond snail</name>
    <name type="synonym">Helix stagnalis</name>
    <dbReference type="NCBI Taxonomy" id="6523"/>
    <lineage>
        <taxon>Eukaryota</taxon>
        <taxon>Metazoa</taxon>
        <taxon>Spiralia</taxon>
        <taxon>Lophotrochozoa</taxon>
        <taxon>Mollusca</taxon>
        <taxon>Gastropoda</taxon>
        <taxon>Heterobranchia</taxon>
        <taxon>Euthyneura</taxon>
        <taxon>Panpulmonata</taxon>
        <taxon>Hygrophila</taxon>
        <taxon>Lymnaeoidea</taxon>
        <taxon>Lymnaeidae</taxon>
        <taxon>Lymnaea</taxon>
    </lineage>
</organism>
<dbReference type="Gene3D" id="1.10.150.50">
    <property type="entry name" value="Transcription Factor, Ets-1"/>
    <property type="match status" value="1"/>
</dbReference>